<organism evidence="2 3">
    <name type="scientific">Vibrio ishigakensis</name>
    <dbReference type="NCBI Taxonomy" id="1481914"/>
    <lineage>
        <taxon>Bacteria</taxon>
        <taxon>Pseudomonadati</taxon>
        <taxon>Pseudomonadota</taxon>
        <taxon>Gammaproteobacteria</taxon>
        <taxon>Vibrionales</taxon>
        <taxon>Vibrionaceae</taxon>
        <taxon>Vibrio</taxon>
    </lineage>
</organism>
<comment type="caution">
    <text evidence="2">The sequence shown here is derived from an EMBL/GenBank/DDBJ whole genome shotgun (WGS) entry which is preliminary data.</text>
</comment>
<sequence>MTIHEILKQKFRIDDALAQLILTNGRVKTLSKGSFLYYQDDDAKYIALPIQGVLGFHSRCEDGVGNYYNVITPGTILNEEQLLLGGNAITEVKAVTECQVVIMSFETANLLFDLDVGFLS</sequence>
<dbReference type="InterPro" id="IPR014710">
    <property type="entry name" value="RmlC-like_jellyroll"/>
</dbReference>
<dbReference type="InterPro" id="IPR000595">
    <property type="entry name" value="cNMP-bd_dom"/>
</dbReference>
<dbReference type="EMBL" id="BBSA01000002">
    <property type="protein sequence ID" value="GAM60895.1"/>
    <property type="molecule type" value="Genomic_DNA"/>
</dbReference>
<reference evidence="2 3" key="2">
    <citation type="submission" date="2015-01" db="EMBL/GenBank/DDBJ databases">
        <authorList>
            <consortium name="NBRP consortium"/>
            <person name="Sawabe T."/>
            <person name="Meirelles P."/>
            <person name="Feng G."/>
            <person name="Sayaka M."/>
            <person name="Hattori M."/>
            <person name="Ohkuma M."/>
        </authorList>
    </citation>
    <scope>NUCLEOTIDE SEQUENCE [LARGE SCALE GENOMIC DNA]</scope>
    <source>
        <strain evidence="2 3">JCM19232</strain>
    </source>
</reference>
<name>A0A0B8P2A9_9VIBR</name>
<evidence type="ECO:0000259" key="1">
    <source>
        <dbReference type="Pfam" id="PF00027"/>
    </source>
</evidence>
<evidence type="ECO:0000313" key="3">
    <source>
        <dbReference type="Proteomes" id="UP000031670"/>
    </source>
</evidence>
<feature type="domain" description="Cyclic nucleotide-binding" evidence="1">
    <location>
        <begin position="28"/>
        <end position="106"/>
    </location>
</feature>
<dbReference type="SUPFAM" id="SSF51206">
    <property type="entry name" value="cAMP-binding domain-like"/>
    <property type="match status" value="1"/>
</dbReference>
<proteinExistence type="predicted"/>
<dbReference type="CDD" id="cd00038">
    <property type="entry name" value="CAP_ED"/>
    <property type="match status" value="1"/>
</dbReference>
<dbReference type="AlphaFoldDB" id="A0A0B8P2A9"/>
<protein>
    <recommendedName>
        <fullName evidence="1">Cyclic nucleotide-binding domain-containing protein</fullName>
    </recommendedName>
</protein>
<dbReference type="InterPro" id="IPR018490">
    <property type="entry name" value="cNMP-bd_dom_sf"/>
</dbReference>
<reference evidence="2 3" key="1">
    <citation type="submission" date="2015-01" db="EMBL/GenBank/DDBJ databases">
        <title>Vibrio sp. C5 JCM 19232 whole genome shotgun sequence.</title>
        <authorList>
            <person name="Sawabe T."/>
            <person name="Meirelles P."/>
            <person name="Feng G."/>
            <person name="Sayaka M."/>
            <person name="Hattori M."/>
            <person name="Ohkuma M."/>
        </authorList>
    </citation>
    <scope>NUCLEOTIDE SEQUENCE [LARGE SCALE GENOMIC DNA]</scope>
    <source>
        <strain evidence="2 3">JCM19232</strain>
    </source>
</reference>
<accession>A0A0B8P2A9</accession>
<dbReference type="Proteomes" id="UP000031670">
    <property type="component" value="Unassembled WGS sequence"/>
</dbReference>
<dbReference type="Gene3D" id="2.60.120.10">
    <property type="entry name" value="Jelly Rolls"/>
    <property type="match status" value="1"/>
</dbReference>
<gene>
    <name evidence="2" type="ORF">JCM19232_3837</name>
</gene>
<evidence type="ECO:0000313" key="2">
    <source>
        <dbReference type="EMBL" id="GAM60895.1"/>
    </source>
</evidence>
<dbReference type="Pfam" id="PF00027">
    <property type="entry name" value="cNMP_binding"/>
    <property type="match status" value="1"/>
</dbReference>